<keyword evidence="2" id="KW-0812">Transmembrane</keyword>
<organism evidence="3 4">
    <name type="scientific">Microbacterium elymi</name>
    <dbReference type="NCBI Taxonomy" id="2909587"/>
    <lineage>
        <taxon>Bacteria</taxon>
        <taxon>Bacillati</taxon>
        <taxon>Actinomycetota</taxon>
        <taxon>Actinomycetes</taxon>
        <taxon>Micrococcales</taxon>
        <taxon>Microbacteriaceae</taxon>
        <taxon>Microbacterium</taxon>
    </lineage>
</organism>
<protein>
    <submittedName>
        <fullName evidence="3">Uncharacterized protein</fullName>
    </submittedName>
</protein>
<keyword evidence="2" id="KW-1133">Transmembrane helix</keyword>
<feature type="region of interest" description="Disordered" evidence="1">
    <location>
        <begin position="198"/>
        <end position="233"/>
    </location>
</feature>
<feature type="transmembrane region" description="Helical" evidence="2">
    <location>
        <begin position="91"/>
        <end position="119"/>
    </location>
</feature>
<keyword evidence="2" id="KW-0472">Membrane</keyword>
<evidence type="ECO:0000256" key="2">
    <source>
        <dbReference type="SAM" id="Phobius"/>
    </source>
</evidence>
<evidence type="ECO:0000313" key="3">
    <source>
        <dbReference type="EMBL" id="UUT35444.1"/>
    </source>
</evidence>
<evidence type="ECO:0000313" key="4">
    <source>
        <dbReference type="Proteomes" id="UP001054811"/>
    </source>
</evidence>
<feature type="compositionally biased region" description="Basic residues" evidence="1">
    <location>
        <begin position="204"/>
        <end position="213"/>
    </location>
</feature>
<reference evidence="3" key="1">
    <citation type="submission" date="2022-01" db="EMBL/GenBank/DDBJ databases">
        <title>Microbacterium eymi and Microbacterium rhizovicinus sp. nov., isolated from the rhizospheric soil of Elymus tsukushiensis, a plant native to the Dokdo Islands, Republic of Korea.</title>
        <authorList>
            <person name="Hwang Y.J."/>
        </authorList>
    </citation>
    <scope>NUCLEOTIDE SEQUENCE</scope>
    <source>
        <strain evidence="3">KUDC0405</strain>
    </source>
</reference>
<feature type="transmembrane region" description="Helical" evidence="2">
    <location>
        <begin position="139"/>
        <end position="159"/>
    </location>
</feature>
<feature type="transmembrane region" description="Helical" evidence="2">
    <location>
        <begin position="16"/>
        <end position="37"/>
    </location>
</feature>
<evidence type="ECO:0000256" key="1">
    <source>
        <dbReference type="SAM" id="MobiDB-lite"/>
    </source>
</evidence>
<feature type="transmembrane region" description="Helical" evidence="2">
    <location>
        <begin position="57"/>
        <end position="79"/>
    </location>
</feature>
<gene>
    <name evidence="3" type="ORF">L2X98_18835</name>
</gene>
<name>A0ABY5NJZ0_9MICO</name>
<dbReference type="EMBL" id="CP091139">
    <property type="protein sequence ID" value="UUT35444.1"/>
    <property type="molecule type" value="Genomic_DNA"/>
</dbReference>
<dbReference type="RefSeq" id="WP_259612043.1">
    <property type="nucleotide sequence ID" value="NZ_CP091139.2"/>
</dbReference>
<dbReference type="Proteomes" id="UP001054811">
    <property type="component" value="Chromosome"/>
</dbReference>
<feature type="transmembrane region" description="Helical" evidence="2">
    <location>
        <begin position="171"/>
        <end position="194"/>
    </location>
</feature>
<proteinExistence type="predicted"/>
<feature type="compositionally biased region" description="Low complexity" evidence="1">
    <location>
        <begin position="214"/>
        <end position="225"/>
    </location>
</feature>
<keyword evidence="4" id="KW-1185">Reference proteome</keyword>
<accession>A0ABY5NJZ0</accession>
<sequence>MDDTTHTSDTRMRRMAATTLTIGVLSLIIATIMQWMLQPTSPAATPADVAAQFPVAWNALGLISVFGPIAWLAAMPAIMRLTAPRGRMVTVIGGALTALGLAVGIGHLALFFGLFGTIAGSGLDAAGVQHLMAGSDADLLTTVLLIVFLVAFAVGPIVLTVGLRIGRAVPVWVPVAALVTAAASFFGGPIAGIVQPAGADRRAGPRSRVRSLRRIPSPAAAAISAGESTATRR</sequence>